<dbReference type="Pfam" id="PF00370">
    <property type="entry name" value="FGGY_N"/>
    <property type="match status" value="1"/>
</dbReference>
<dbReference type="PROSITE" id="PS00445">
    <property type="entry name" value="FGGY_KINASES_2"/>
    <property type="match status" value="1"/>
</dbReference>
<reference evidence="7 8" key="1">
    <citation type="journal article" date="2016" name="Nat. Microbiol.">
        <title>The Mouse Intestinal Bacterial Collection (miBC) provides host-specific insight into cultured diversity and functional potential of the gut microbiota.</title>
        <authorList>
            <person name="Lagkouvardos I."/>
            <person name="Pukall R."/>
            <person name="Abt B."/>
            <person name="Foesel B.U."/>
            <person name="Meier-Kolthoff J.P."/>
            <person name="Kumar N."/>
            <person name="Bresciani A."/>
            <person name="Martinez I."/>
            <person name="Just S."/>
            <person name="Ziegler C."/>
            <person name="Brugiroux S."/>
            <person name="Garzetti D."/>
            <person name="Wenning M."/>
            <person name="Bui T.P."/>
            <person name="Wang J."/>
            <person name="Hugenholtz F."/>
            <person name="Plugge C.M."/>
            <person name="Peterson D.A."/>
            <person name="Hornef M.W."/>
            <person name="Baines J.F."/>
            <person name="Smidt H."/>
            <person name="Walter J."/>
            <person name="Kristiansen K."/>
            <person name="Nielsen H.B."/>
            <person name="Haller D."/>
            <person name="Overmann J."/>
            <person name="Stecher B."/>
            <person name="Clavel T."/>
        </authorList>
    </citation>
    <scope>NUCLEOTIDE SEQUENCE [LARGE SCALE GENOMIC DNA]</scope>
    <source>
        <strain evidence="7 8">DSM 28560</strain>
    </source>
</reference>
<dbReference type="PANTHER" id="PTHR43095:SF3">
    <property type="entry name" value="L-XYLULOSE_3-KETO-L-GULONATE KINASE"/>
    <property type="match status" value="1"/>
</dbReference>
<evidence type="ECO:0000313" key="7">
    <source>
        <dbReference type="EMBL" id="TDA20661.1"/>
    </source>
</evidence>
<accession>A0A4R4FBN2</accession>
<dbReference type="GO" id="GO:0016773">
    <property type="term" value="F:phosphotransferase activity, alcohol group as acceptor"/>
    <property type="evidence" value="ECO:0007669"/>
    <property type="project" value="InterPro"/>
</dbReference>
<feature type="domain" description="Carbohydrate kinase FGGY C-terminal" evidence="6">
    <location>
        <begin position="306"/>
        <end position="444"/>
    </location>
</feature>
<protein>
    <submittedName>
        <fullName evidence="7">Carbohydrate kinase</fullName>
    </submittedName>
</protein>
<dbReference type="InterPro" id="IPR018483">
    <property type="entry name" value="Carb_kinase_FGGY_CS"/>
</dbReference>
<evidence type="ECO:0000256" key="2">
    <source>
        <dbReference type="ARBA" id="ARBA00022679"/>
    </source>
</evidence>
<organism evidence="7 8">
    <name type="scientific">Extibacter muris</name>
    <dbReference type="NCBI Taxonomy" id="1796622"/>
    <lineage>
        <taxon>Bacteria</taxon>
        <taxon>Bacillati</taxon>
        <taxon>Bacillota</taxon>
        <taxon>Clostridia</taxon>
        <taxon>Lachnospirales</taxon>
        <taxon>Lachnospiraceae</taxon>
        <taxon>Extibacter</taxon>
    </lineage>
</organism>
<dbReference type="Gene3D" id="3.30.420.40">
    <property type="match status" value="2"/>
</dbReference>
<proteinExistence type="inferred from homology"/>
<comment type="caution">
    <text evidence="7">The sequence shown here is derived from an EMBL/GenBank/DDBJ whole genome shotgun (WGS) entry which is preliminary data.</text>
</comment>
<dbReference type="PANTHER" id="PTHR43095">
    <property type="entry name" value="SUGAR KINASE"/>
    <property type="match status" value="1"/>
</dbReference>
<evidence type="ECO:0000259" key="6">
    <source>
        <dbReference type="Pfam" id="PF02782"/>
    </source>
</evidence>
<evidence type="ECO:0000256" key="4">
    <source>
        <dbReference type="RuleBase" id="RU003733"/>
    </source>
</evidence>
<dbReference type="AlphaFoldDB" id="A0A4R4FBN2"/>
<dbReference type="GO" id="GO:0016301">
    <property type="term" value="F:kinase activity"/>
    <property type="evidence" value="ECO:0007669"/>
    <property type="project" value="UniProtKB-KW"/>
</dbReference>
<dbReference type="SUPFAM" id="SSF53067">
    <property type="entry name" value="Actin-like ATPase domain"/>
    <property type="match status" value="2"/>
</dbReference>
<dbReference type="InterPro" id="IPR000577">
    <property type="entry name" value="Carb_kinase_FGGY"/>
</dbReference>
<evidence type="ECO:0000313" key="8">
    <source>
        <dbReference type="Proteomes" id="UP000295710"/>
    </source>
</evidence>
<dbReference type="GO" id="GO:0005975">
    <property type="term" value="P:carbohydrate metabolic process"/>
    <property type="evidence" value="ECO:0007669"/>
    <property type="project" value="InterPro"/>
</dbReference>
<sequence length="509" mass="56428">MKYILGIDAGTSNVKAVLFDECGNEVCVSSMESRTANGTANQMEQDMDLIWEKVKQCVKGAIEEGTGIHDEVIAVGVTGQGEGCWLIDSEGNPVQNAILWCDGRAVDEVKAITDDHPEIGRRYHTTTGTPPLLGNQMILLKWMKNNRREILDQAEHLIFCKDWIRYKMTGEIRAEITDSLTSLVDVRSGAIAKELMEALDIYEYRSYLPEPVRSDQVVGAVLDSFADEVGLKRGTPVIAGALDTSATAVGLGAIHEKDVCVILGTTCASEIVLKKEDCHFGAENTRYEKHPLGNLYVELQPTLNGTPNIDWMLENIALTKDFDEIDRIVDRTPVGCGGVVYHPYISVAGERAPFYHPYARASFFGISQVTTRDHLIRAVYEGISLSIRDCLQHVDKSGTIYLAGGGAKSPVWAQMIADVTGMKVMIPAGEELGAKGVALMAGVSQGLYRDYDDAAGKACTFKHIYLPDPPNVEKYDFLYELYRKVRIHNQEIWDYRHQMNKKIKAIKED</sequence>
<dbReference type="PIRSF" id="PIRSF000538">
    <property type="entry name" value="GlpK"/>
    <property type="match status" value="1"/>
</dbReference>
<dbReference type="Pfam" id="PF02782">
    <property type="entry name" value="FGGY_C"/>
    <property type="match status" value="1"/>
</dbReference>
<dbReference type="InterPro" id="IPR018485">
    <property type="entry name" value="FGGY_C"/>
</dbReference>
<name>A0A4R4FBN2_9FIRM</name>
<dbReference type="InterPro" id="IPR018484">
    <property type="entry name" value="FGGY_N"/>
</dbReference>
<dbReference type="EMBL" id="SMMX01000017">
    <property type="protein sequence ID" value="TDA20661.1"/>
    <property type="molecule type" value="Genomic_DNA"/>
</dbReference>
<dbReference type="RefSeq" id="WP_132280064.1">
    <property type="nucleotide sequence ID" value="NZ_JAOBST010000038.1"/>
</dbReference>
<dbReference type="CDD" id="cd07802">
    <property type="entry name" value="ASKHA_NBD_FGGY_EcLyxK-like"/>
    <property type="match status" value="1"/>
</dbReference>
<evidence type="ECO:0000256" key="3">
    <source>
        <dbReference type="ARBA" id="ARBA00022777"/>
    </source>
</evidence>
<evidence type="ECO:0000259" key="5">
    <source>
        <dbReference type="Pfam" id="PF00370"/>
    </source>
</evidence>
<keyword evidence="3 4" id="KW-0418">Kinase</keyword>
<keyword evidence="8" id="KW-1185">Reference proteome</keyword>
<dbReference type="Proteomes" id="UP000295710">
    <property type="component" value="Unassembled WGS sequence"/>
</dbReference>
<comment type="similarity">
    <text evidence="1 4">Belongs to the FGGY kinase family.</text>
</comment>
<gene>
    <name evidence="7" type="ORF">E1963_15875</name>
</gene>
<dbReference type="InterPro" id="IPR043129">
    <property type="entry name" value="ATPase_NBD"/>
</dbReference>
<dbReference type="InterPro" id="IPR050406">
    <property type="entry name" value="FGGY_Carb_Kinase"/>
</dbReference>
<keyword evidence="2 4" id="KW-0808">Transferase</keyword>
<evidence type="ECO:0000256" key="1">
    <source>
        <dbReference type="ARBA" id="ARBA00009156"/>
    </source>
</evidence>
<feature type="domain" description="Carbohydrate kinase FGGY N-terminal" evidence="5">
    <location>
        <begin position="3"/>
        <end position="250"/>
    </location>
</feature>